<organism evidence="4 5">
    <name type="scientific">Pseudoduganella danionis</name>
    <dbReference type="NCBI Taxonomy" id="1890295"/>
    <lineage>
        <taxon>Bacteria</taxon>
        <taxon>Pseudomonadati</taxon>
        <taxon>Pseudomonadota</taxon>
        <taxon>Betaproteobacteria</taxon>
        <taxon>Burkholderiales</taxon>
        <taxon>Oxalobacteraceae</taxon>
        <taxon>Telluria group</taxon>
        <taxon>Pseudoduganella</taxon>
    </lineage>
</organism>
<evidence type="ECO:0000313" key="4">
    <source>
        <dbReference type="EMBL" id="MTW32098.1"/>
    </source>
</evidence>
<dbReference type="InterPro" id="IPR029052">
    <property type="entry name" value="Metallo-depent_PP-like"/>
</dbReference>
<reference evidence="4 5" key="1">
    <citation type="submission" date="2019-11" db="EMBL/GenBank/DDBJ databases">
        <title>Type strains purchased from KCTC, JCM and DSMZ.</title>
        <authorList>
            <person name="Lu H."/>
        </authorList>
    </citation>
    <scope>NUCLEOTIDE SEQUENCE [LARGE SCALE GENOMIC DNA]</scope>
    <source>
        <strain evidence="4 5">DSM 103461</strain>
    </source>
</reference>
<evidence type="ECO:0000313" key="5">
    <source>
        <dbReference type="Proteomes" id="UP000735592"/>
    </source>
</evidence>
<evidence type="ECO:0000256" key="1">
    <source>
        <dbReference type="ARBA" id="ARBA00022723"/>
    </source>
</evidence>
<name>A0ABW9SLJ1_9BURK</name>
<accession>A0ABW9SLJ1</accession>
<gene>
    <name evidence="4" type="ORF">GM655_04560</name>
</gene>
<dbReference type="Proteomes" id="UP000735592">
    <property type="component" value="Unassembled WGS sequence"/>
</dbReference>
<evidence type="ECO:0000259" key="3">
    <source>
        <dbReference type="Pfam" id="PF00149"/>
    </source>
</evidence>
<dbReference type="EMBL" id="WNKW01000001">
    <property type="protein sequence ID" value="MTW32098.1"/>
    <property type="molecule type" value="Genomic_DNA"/>
</dbReference>
<sequence>MFIPRSKLYTRRRQLLQSCRHALLLGGLVRHVSYRLGLHGQLGVSTHHVSLPPRQRLARPLKIAFASDLHAGPSTHPAIFEQLFARLQQEQPDLLLLGGDYVAGPAHHAAQLCAGLAACQPPLGKFGVFGNHDLATDDGHIGALFAAAGVQMLVNRAVGLAAPFQQVSVCGMDDPWTGEPNPRMTFARAGAVRIFLVHAPDGLLTLSGQRYHIAFAGHTHGGQIARRNGRPLVWPKGPLSRKLYHGRYAVAGNGDLIVTRGVGCSTIPVRLNADPELVICTLQ</sequence>
<dbReference type="PANTHER" id="PTHR31302:SF31">
    <property type="entry name" value="PHOSPHODIESTERASE YAEI"/>
    <property type="match status" value="1"/>
</dbReference>
<dbReference type="Gene3D" id="3.60.21.10">
    <property type="match status" value="1"/>
</dbReference>
<proteinExistence type="predicted"/>
<feature type="domain" description="Calcineurin-like phosphoesterase" evidence="3">
    <location>
        <begin position="61"/>
        <end position="138"/>
    </location>
</feature>
<keyword evidence="2" id="KW-0378">Hydrolase</keyword>
<keyword evidence="1" id="KW-0479">Metal-binding</keyword>
<dbReference type="SUPFAM" id="SSF56300">
    <property type="entry name" value="Metallo-dependent phosphatases"/>
    <property type="match status" value="1"/>
</dbReference>
<dbReference type="PANTHER" id="PTHR31302">
    <property type="entry name" value="TRANSMEMBRANE PROTEIN WITH METALLOPHOSPHOESTERASE DOMAIN-RELATED"/>
    <property type="match status" value="1"/>
</dbReference>
<dbReference type="Pfam" id="PF00149">
    <property type="entry name" value="Metallophos"/>
    <property type="match status" value="1"/>
</dbReference>
<dbReference type="InterPro" id="IPR004843">
    <property type="entry name" value="Calcineurin-like_PHP"/>
</dbReference>
<dbReference type="InterPro" id="IPR051158">
    <property type="entry name" value="Metallophosphoesterase_sf"/>
</dbReference>
<keyword evidence="5" id="KW-1185">Reference proteome</keyword>
<protein>
    <submittedName>
        <fullName evidence="4">Metallophosphoesterase</fullName>
    </submittedName>
</protein>
<comment type="caution">
    <text evidence="4">The sequence shown here is derived from an EMBL/GenBank/DDBJ whole genome shotgun (WGS) entry which is preliminary data.</text>
</comment>
<evidence type="ECO:0000256" key="2">
    <source>
        <dbReference type="ARBA" id="ARBA00022801"/>
    </source>
</evidence>